<evidence type="ECO:0000313" key="2">
    <source>
        <dbReference type="EMBL" id="KAK4182935.1"/>
    </source>
</evidence>
<protein>
    <recommendedName>
        <fullName evidence="4">Secreted protein</fullName>
    </recommendedName>
</protein>
<feature type="signal peptide" evidence="1">
    <location>
        <begin position="1"/>
        <end position="19"/>
    </location>
</feature>
<gene>
    <name evidence="2" type="ORF">QBC35DRAFT_509069</name>
</gene>
<reference evidence="2" key="1">
    <citation type="journal article" date="2023" name="Mol. Phylogenet. Evol.">
        <title>Genome-scale phylogeny and comparative genomics of the fungal order Sordariales.</title>
        <authorList>
            <person name="Hensen N."/>
            <person name="Bonometti L."/>
            <person name="Westerberg I."/>
            <person name="Brannstrom I.O."/>
            <person name="Guillou S."/>
            <person name="Cros-Aarteil S."/>
            <person name="Calhoun S."/>
            <person name="Haridas S."/>
            <person name="Kuo A."/>
            <person name="Mondo S."/>
            <person name="Pangilinan J."/>
            <person name="Riley R."/>
            <person name="LaButti K."/>
            <person name="Andreopoulos B."/>
            <person name="Lipzen A."/>
            <person name="Chen C."/>
            <person name="Yan M."/>
            <person name="Daum C."/>
            <person name="Ng V."/>
            <person name="Clum A."/>
            <person name="Steindorff A."/>
            <person name="Ohm R.A."/>
            <person name="Martin F."/>
            <person name="Silar P."/>
            <person name="Natvig D.O."/>
            <person name="Lalanne C."/>
            <person name="Gautier V."/>
            <person name="Ament-Velasquez S.L."/>
            <person name="Kruys A."/>
            <person name="Hutchinson M.I."/>
            <person name="Powell A.J."/>
            <person name="Barry K."/>
            <person name="Miller A.N."/>
            <person name="Grigoriev I.V."/>
            <person name="Debuchy R."/>
            <person name="Gladieux P."/>
            <person name="Hiltunen Thoren M."/>
            <person name="Johannesson H."/>
        </authorList>
    </citation>
    <scope>NUCLEOTIDE SEQUENCE</scope>
    <source>
        <strain evidence="2">PSN309</strain>
    </source>
</reference>
<sequence>MELLLPWVAALAPFRQLLCFLYGCSRPPYCLSQTQCHQHPSLRQRRESIINRNYCINAEAIRSHEAPARTMTI</sequence>
<dbReference type="EMBL" id="MU864595">
    <property type="protein sequence ID" value="KAK4182935.1"/>
    <property type="molecule type" value="Genomic_DNA"/>
</dbReference>
<accession>A0AAN7AEF2</accession>
<evidence type="ECO:0008006" key="4">
    <source>
        <dbReference type="Google" id="ProtNLM"/>
    </source>
</evidence>
<dbReference type="AlphaFoldDB" id="A0AAN7AEF2"/>
<comment type="caution">
    <text evidence="2">The sequence shown here is derived from an EMBL/GenBank/DDBJ whole genome shotgun (WGS) entry which is preliminary data.</text>
</comment>
<name>A0AAN7AEF2_9PEZI</name>
<feature type="chain" id="PRO_5042944774" description="Secreted protein" evidence="1">
    <location>
        <begin position="20"/>
        <end position="73"/>
    </location>
</feature>
<reference evidence="2" key="2">
    <citation type="submission" date="2023-05" db="EMBL/GenBank/DDBJ databases">
        <authorList>
            <consortium name="Lawrence Berkeley National Laboratory"/>
            <person name="Steindorff A."/>
            <person name="Hensen N."/>
            <person name="Bonometti L."/>
            <person name="Westerberg I."/>
            <person name="Brannstrom I.O."/>
            <person name="Guillou S."/>
            <person name="Cros-Aarteil S."/>
            <person name="Calhoun S."/>
            <person name="Haridas S."/>
            <person name="Kuo A."/>
            <person name="Mondo S."/>
            <person name="Pangilinan J."/>
            <person name="Riley R."/>
            <person name="Labutti K."/>
            <person name="Andreopoulos B."/>
            <person name="Lipzen A."/>
            <person name="Chen C."/>
            <person name="Yanf M."/>
            <person name="Daum C."/>
            <person name="Ng V."/>
            <person name="Clum A."/>
            <person name="Ohm R."/>
            <person name="Martin F."/>
            <person name="Silar P."/>
            <person name="Natvig D."/>
            <person name="Lalanne C."/>
            <person name="Gautier V."/>
            <person name="Ament-Velasquez S.L."/>
            <person name="Kruys A."/>
            <person name="Hutchinson M.I."/>
            <person name="Powell A.J."/>
            <person name="Barry K."/>
            <person name="Miller A.N."/>
            <person name="Grigoriev I.V."/>
            <person name="Debuchy R."/>
            <person name="Gladieux P."/>
            <person name="Thoren M.H."/>
            <person name="Johannesson H."/>
        </authorList>
    </citation>
    <scope>NUCLEOTIDE SEQUENCE</scope>
    <source>
        <strain evidence="2">PSN309</strain>
    </source>
</reference>
<dbReference type="Proteomes" id="UP001302126">
    <property type="component" value="Unassembled WGS sequence"/>
</dbReference>
<keyword evidence="1" id="KW-0732">Signal</keyword>
<evidence type="ECO:0000256" key="1">
    <source>
        <dbReference type="SAM" id="SignalP"/>
    </source>
</evidence>
<organism evidence="2 3">
    <name type="scientific">Podospora australis</name>
    <dbReference type="NCBI Taxonomy" id="1536484"/>
    <lineage>
        <taxon>Eukaryota</taxon>
        <taxon>Fungi</taxon>
        <taxon>Dikarya</taxon>
        <taxon>Ascomycota</taxon>
        <taxon>Pezizomycotina</taxon>
        <taxon>Sordariomycetes</taxon>
        <taxon>Sordariomycetidae</taxon>
        <taxon>Sordariales</taxon>
        <taxon>Podosporaceae</taxon>
        <taxon>Podospora</taxon>
    </lineage>
</organism>
<proteinExistence type="predicted"/>
<evidence type="ECO:0000313" key="3">
    <source>
        <dbReference type="Proteomes" id="UP001302126"/>
    </source>
</evidence>
<keyword evidence="3" id="KW-1185">Reference proteome</keyword>